<reference evidence="5" key="2">
    <citation type="journal article" date="2008" name="Bioinformatics">
        <title>Assembly reconciliation.</title>
        <authorList>
            <person name="Zimin A.V."/>
            <person name="Smith D.R."/>
            <person name="Sutton G."/>
            <person name="Yorke J.A."/>
        </authorList>
    </citation>
    <scope>NUCLEOTIDE SEQUENCE</scope>
    <source>
        <strain evidence="5">TSC#15287-2541.00</strain>
    </source>
</reference>
<dbReference type="OMA" id="LCIFARH"/>
<evidence type="ECO:0000256" key="3">
    <source>
        <dbReference type="ARBA" id="ARBA00024025"/>
    </source>
</evidence>
<protein>
    <submittedName>
        <fullName evidence="5">GH15207</fullName>
    </submittedName>
    <submittedName>
        <fullName evidence="6">GH19626</fullName>
    </submittedName>
</protein>
<dbReference type="GO" id="GO:0031417">
    <property type="term" value="C:NatC complex"/>
    <property type="evidence" value="ECO:0007669"/>
    <property type="project" value="TreeGrafter"/>
</dbReference>
<dbReference type="Pfam" id="PF00583">
    <property type="entry name" value="Acetyltransf_1"/>
    <property type="match status" value="1"/>
</dbReference>
<comment type="similarity">
    <text evidence="3">Belongs to the acetyltransferase family. MAK3 subfamily.</text>
</comment>
<dbReference type="InterPro" id="IPR000182">
    <property type="entry name" value="GNAT_dom"/>
</dbReference>
<dbReference type="PANTHER" id="PTHR45896">
    <property type="entry name" value="N-ALPHA-ACETYLTRANSFERASE 30"/>
    <property type="match status" value="1"/>
</dbReference>
<dbReference type="STRING" id="7222.B4IXI8"/>
<gene>
    <name evidence="5" type="primary">Dgri\GH15207</name>
    <name evidence="6" type="synonym">Dgri\GH19626</name>
    <name evidence="5" type="ORF">Dgri_GH15207</name>
    <name evidence="6" type="ORF">Dgri_GH19626</name>
    <name evidence="5" type="ORF">GH15207</name>
    <name evidence="5" type="ORF">GH19626</name>
</gene>
<keyword evidence="2" id="KW-0012">Acyltransferase</keyword>
<dbReference type="SUPFAM" id="SSF55729">
    <property type="entry name" value="Acyl-CoA N-acyltransferases (Nat)"/>
    <property type="match status" value="1"/>
</dbReference>
<sequence length="174" mass="20047">MGDGPDPALALRRELPPEITYTVFNSESELKTIRALIEMSLSEPYSIYTYRYFVYNWPELCIFARHGERYVGVIVSKMEQKSSYARHGYIAMLAVEPGYRLLRIGTKLVEKTIEAMLLEHVDEIALETELSNKAALRLYESLGFIREKRMLRFYMNGVDALGLRLILSSNAKLQ</sequence>
<evidence type="ECO:0000256" key="2">
    <source>
        <dbReference type="ARBA" id="ARBA00023315"/>
    </source>
</evidence>
<evidence type="ECO:0000313" key="6">
    <source>
        <dbReference type="EMBL" id="EDW04628.1"/>
    </source>
</evidence>
<dbReference type="EMBL" id="CH916366">
    <property type="protein sequence ID" value="EDV96425.1"/>
    <property type="molecule type" value="Genomic_DNA"/>
</dbReference>
<dbReference type="GO" id="GO:0004596">
    <property type="term" value="F:protein-N-terminal amino-acid acetyltransferase activity"/>
    <property type="evidence" value="ECO:0007669"/>
    <property type="project" value="InterPro"/>
</dbReference>
<evidence type="ECO:0000313" key="7">
    <source>
        <dbReference type="Proteomes" id="UP000001070"/>
    </source>
</evidence>
<dbReference type="KEGG" id="dgr:6557732"/>
<dbReference type="GeneID" id="6557732"/>
<dbReference type="PANTHER" id="PTHR45896:SF1">
    <property type="entry name" value="N-ALPHA-ACETYLTRANSFERASE 30"/>
    <property type="match status" value="1"/>
</dbReference>
<evidence type="ECO:0000256" key="1">
    <source>
        <dbReference type="ARBA" id="ARBA00022679"/>
    </source>
</evidence>
<keyword evidence="7" id="KW-1185">Reference proteome</keyword>
<dbReference type="Gene3D" id="3.40.630.30">
    <property type="match status" value="1"/>
</dbReference>
<dbReference type="EMBL" id="CH919728">
    <property type="protein sequence ID" value="EDW04628.1"/>
    <property type="molecule type" value="Genomic_DNA"/>
</dbReference>
<organism evidence="7">
    <name type="scientific">Drosophila grimshawi</name>
    <name type="common">Hawaiian fruit fly</name>
    <name type="synonym">Idiomyia grimshawi</name>
    <dbReference type="NCBI Taxonomy" id="7222"/>
    <lineage>
        <taxon>Eukaryota</taxon>
        <taxon>Metazoa</taxon>
        <taxon>Ecdysozoa</taxon>
        <taxon>Arthropoda</taxon>
        <taxon>Hexapoda</taxon>
        <taxon>Insecta</taxon>
        <taxon>Pterygota</taxon>
        <taxon>Neoptera</taxon>
        <taxon>Endopterygota</taxon>
        <taxon>Diptera</taxon>
        <taxon>Brachycera</taxon>
        <taxon>Muscomorpha</taxon>
        <taxon>Ephydroidea</taxon>
        <taxon>Drosophilidae</taxon>
        <taxon>Drosophila</taxon>
        <taxon>Hawaiian Drosophila</taxon>
    </lineage>
</organism>
<name>B4IXI8_DROGR</name>
<evidence type="ECO:0000259" key="4">
    <source>
        <dbReference type="PROSITE" id="PS51186"/>
    </source>
</evidence>
<dbReference type="OrthoDB" id="249099at2759"/>
<dbReference type="eggNOG" id="KOG3139">
    <property type="taxonomic scope" value="Eukaryota"/>
</dbReference>
<proteinExistence type="inferred from homology"/>
<keyword evidence="1" id="KW-0808">Transferase</keyword>
<dbReference type="InterPro" id="IPR016181">
    <property type="entry name" value="Acyl_CoA_acyltransferase"/>
</dbReference>
<evidence type="ECO:0000313" key="5">
    <source>
        <dbReference type="EMBL" id="EDV96425.1"/>
    </source>
</evidence>
<feature type="domain" description="N-acetyltransferase" evidence="4">
    <location>
        <begin position="19"/>
        <end position="168"/>
    </location>
</feature>
<dbReference type="FunCoup" id="B4IXI8">
    <property type="interactions" value="9"/>
</dbReference>
<dbReference type="HOGENOM" id="CLU_013985_0_3_1"/>
<dbReference type="PROSITE" id="PS51186">
    <property type="entry name" value="GNAT"/>
    <property type="match status" value="1"/>
</dbReference>
<dbReference type="InParanoid" id="B4IXI8"/>
<reference evidence="5" key="3">
    <citation type="submission" date="2008-06" db="EMBL/GenBank/DDBJ databases">
        <authorList>
            <consortium name="FlyBase"/>
        </authorList>
    </citation>
    <scope>NUCLEOTIDE SEQUENCE</scope>
    <source>
        <strain evidence="5">TSC#15287-2541.00</strain>
    </source>
</reference>
<dbReference type="InterPro" id="IPR044542">
    <property type="entry name" value="NAA30-like"/>
</dbReference>
<dbReference type="AlphaFoldDB" id="B4IXI8"/>
<dbReference type="CDD" id="cd04301">
    <property type="entry name" value="NAT_SF"/>
    <property type="match status" value="1"/>
</dbReference>
<accession>B4IXI8</accession>
<dbReference type="Proteomes" id="UP000001070">
    <property type="component" value="Unassembled WGS sequence"/>
</dbReference>
<dbReference type="CTD" id="317976"/>
<reference evidence="5 7" key="1">
    <citation type="journal article" date="2007" name="Nature">
        <title>Evolution of genes and genomes on the Drosophila phylogeny.</title>
        <authorList>
            <consortium name="Drosophila 12 Genomes Consortium"/>
            <person name="Clark A.G."/>
            <person name="Eisen M.B."/>
            <person name="Smith D.R."/>
            <person name="Bergman C.M."/>
            <person name="Oliver B."/>
            <person name="Markow T.A."/>
            <person name="Kaufman T.C."/>
            <person name="Kellis M."/>
            <person name="Gelbart W."/>
            <person name="Iyer V.N."/>
            <person name="Pollard D.A."/>
            <person name="Sackton T.B."/>
            <person name="Larracuente A.M."/>
            <person name="Singh N.D."/>
            <person name="Abad J.P."/>
            <person name="Abt D.N."/>
            <person name="Adryan B."/>
            <person name="Aguade M."/>
            <person name="Akashi H."/>
            <person name="Anderson W.W."/>
            <person name="Aquadro C.F."/>
            <person name="Ardell D.H."/>
            <person name="Arguello R."/>
            <person name="Artieri C.G."/>
            <person name="Barbash D.A."/>
            <person name="Barker D."/>
            <person name="Barsanti P."/>
            <person name="Batterham P."/>
            <person name="Batzoglou S."/>
            <person name="Begun D."/>
            <person name="Bhutkar A."/>
            <person name="Blanco E."/>
            <person name="Bosak S.A."/>
            <person name="Bradley R.K."/>
            <person name="Brand A.D."/>
            <person name="Brent M.R."/>
            <person name="Brooks A.N."/>
            <person name="Brown R.H."/>
            <person name="Butlin R.K."/>
            <person name="Caggese C."/>
            <person name="Calvi B.R."/>
            <person name="Bernardo de Carvalho A."/>
            <person name="Caspi A."/>
            <person name="Castrezana S."/>
            <person name="Celniker S.E."/>
            <person name="Chang J.L."/>
            <person name="Chapple C."/>
            <person name="Chatterji S."/>
            <person name="Chinwalla A."/>
            <person name="Civetta A."/>
            <person name="Clifton S.W."/>
            <person name="Comeron J.M."/>
            <person name="Costello J.C."/>
            <person name="Coyne J.A."/>
            <person name="Daub J."/>
            <person name="David R.G."/>
            <person name="Delcher A.L."/>
            <person name="Delehaunty K."/>
            <person name="Do C.B."/>
            <person name="Ebling H."/>
            <person name="Edwards K."/>
            <person name="Eickbush T."/>
            <person name="Evans J.D."/>
            <person name="Filipski A."/>
            <person name="Findeiss S."/>
            <person name="Freyhult E."/>
            <person name="Fulton L."/>
            <person name="Fulton R."/>
            <person name="Garcia A.C."/>
            <person name="Gardiner A."/>
            <person name="Garfield D.A."/>
            <person name="Garvin B.E."/>
            <person name="Gibson G."/>
            <person name="Gilbert D."/>
            <person name="Gnerre S."/>
            <person name="Godfrey J."/>
            <person name="Good R."/>
            <person name="Gotea V."/>
            <person name="Gravely B."/>
            <person name="Greenberg A.J."/>
            <person name="Griffiths-Jones S."/>
            <person name="Gross S."/>
            <person name="Guigo R."/>
            <person name="Gustafson E.A."/>
            <person name="Haerty W."/>
            <person name="Hahn M.W."/>
            <person name="Halligan D.L."/>
            <person name="Halpern A.L."/>
            <person name="Halter G.M."/>
            <person name="Han M.V."/>
            <person name="Heger A."/>
            <person name="Hillier L."/>
            <person name="Hinrichs A.S."/>
            <person name="Holmes I."/>
            <person name="Hoskins R.A."/>
            <person name="Hubisz M.J."/>
            <person name="Hultmark D."/>
            <person name="Huntley M.A."/>
            <person name="Jaffe D.B."/>
            <person name="Jagadeeshan S."/>
            <person name="Jeck W.R."/>
            <person name="Johnson J."/>
            <person name="Jones C.D."/>
            <person name="Jordan W.C."/>
            <person name="Karpen G.H."/>
            <person name="Kataoka E."/>
            <person name="Keightley P.D."/>
            <person name="Kheradpour P."/>
            <person name="Kirkness E.F."/>
            <person name="Koerich L.B."/>
            <person name="Kristiansen K."/>
            <person name="Kudrna D."/>
            <person name="Kulathinal R.J."/>
            <person name="Kumar S."/>
            <person name="Kwok R."/>
            <person name="Lander E."/>
            <person name="Langley C.H."/>
            <person name="Lapoint R."/>
            <person name="Lazzaro B.P."/>
            <person name="Lee S.J."/>
            <person name="Levesque L."/>
            <person name="Li R."/>
            <person name="Lin C.F."/>
            <person name="Lin M.F."/>
            <person name="Lindblad-Toh K."/>
            <person name="Llopart A."/>
            <person name="Long M."/>
            <person name="Low L."/>
            <person name="Lozovsky E."/>
            <person name="Lu J."/>
            <person name="Luo M."/>
            <person name="Machado C.A."/>
            <person name="Makalowski W."/>
            <person name="Marzo M."/>
            <person name="Matsuda M."/>
            <person name="Matzkin L."/>
            <person name="McAllister B."/>
            <person name="McBride C.S."/>
            <person name="McKernan B."/>
            <person name="McKernan K."/>
            <person name="Mendez-Lago M."/>
            <person name="Minx P."/>
            <person name="Mollenhauer M.U."/>
            <person name="Montooth K."/>
            <person name="Mount S.M."/>
            <person name="Mu X."/>
            <person name="Myers E."/>
            <person name="Negre B."/>
            <person name="Newfeld S."/>
            <person name="Nielsen R."/>
            <person name="Noor M.A."/>
            <person name="O'Grady P."/>
            <person name="Pachter L."/>
            <person name="Papaceit M."/>
            <person name="Parisi M.J."/>
            <person name="Parisi M."/>
            <person name="Parts L."/>
            <person name="Pedersen J.S."/>
            <person name="Pesole G."/>
            <person name="Phillippy A.M."/>
            <person name="Ponting C.P."/>
            <person name="Pop M."/>
            <person name="Porcelli D."/>
            <person name="Powell J.R."/>
            <person name="Prohaska S."/>
            <person name="Pruitt K."/>
            <person name="Puig M."/>
            <person name="Quesneville H."/>
            <person name="Ram K.R."/>
            <person name="Rand D."/>
            <person name="Rasmussen M.D."/>
            <person name="Reed L.K."/>
            <person name="Reenan R."/>
            <person name="Reily A."/>
            <person name="Remington K.A."/>
            <person name="Rieger T.T."/>
            <person name="Ritchie M.G."/>
            <person name="Robin C."/>
            <person name="Rogers Y.H."/>
            <person name="Rohde C."/>
            <person name="Rozas J."/>
            <person name="Rubenfield M.J."/>
            <person name="Ruiz A."/>
            <person name="Russo S."/>
            <person name="Salzberg S.L."/>
            <person name="Sanchez-Gracia A."/>
            <person name="Saranga D.J."/>
            <person name="Sato H."/>
            <person name="Schaeffer S.W."/>
            <person name="Schatz M.C."/>
            <person name="Schlenke T."/>
            <person name="Schwartz R."/>
            <person name="Segarra C."/>
            <person name="Singh R.S."/>
            <person name="Sirot L."/>
            <person name="Sirota M."/>
            <person name="Sisneros N.B."/>
            <person name="Smith C.D."/>
            <person name="Smith T.F."/>
            <person name="Spieth J."/>
            <person name="Stage D.E."/>
            <person name="Stark A."/>
            <person name="Stephan W."/>
            <person name="Strausberg R.L."/>
            <person name="Strempel S."/>
            <person name="Sturgill D."/>
            <person name="Sutton G."/>
            <person name="Sutton G.G."/>
            <person name="Tao W."/>
            <person name="Teichmann S."/>
            <person name="Tobari Y.N."/>
            <person name="Tomimura Y."/>
            <person name="Tsolas J.M."/>
            <person name="Valente V.L."/>
            <person name="Venter E."/>
            <person name="Venter J.C."/>
            <person name="Vicario S."/>
            <person name="Vieira F.G."/>
            <person name="Vilella A.J."/>
            <person name="Villasante A."/>
            <person name="Walenz B."/>
            <person name="Wang J."/>
            <person name="Wasserman M."/>
            <person name="Watts T."/>
            <person name="Wilson D."/>
            <person name="Wilson R.K."/>
            <person name="Wing R.A."/>
            <person name="Wolfner M.F."/>
            <person name="Wong A."/>
            <person name="Wong G.K."/>
            <person name="Wu C.I."/>
            <person name="Wu G."/>
            <person name="Yamamoto D."/>
            <person name="Yang H.P."/>
            <person name="Yang S.P."/>
            <person name="Yorke J.A."/>
            <person name="Yoshida K."/>
            <person name="Zdobnov E."/>
            <person name="Zhang P."/>
            <person name="Zhang Y."/>
            <person name="Zimin A.V."/>
            <person name="Baldwin J."/>
            <person name="Abdouelleil A."/>
            <person name="Abdulkadir J."/>
            <person name="Abebe A."/>
            <person name="Abera B."/>
            <person name="Abreu J."/>
            <person name="Acer S.C."/>
            <person name="Aftuck L."/>
            <person name="Alexander A."/>
            <person name="An P."/>
            <person name="Anderson E."/>
            <person name="Anderson S."/>
            <person name="Arachi H."/>
            <person name="Azer M."/>
            <person name="Bachantsang P."/>
            <person name="Barry A."/>
            <person name="Bayul T."/>
            <person name="Berlin A."/>
            <person name="Bessette D."/>
            <person name="Bloom T."/>
            <person name="Blye J."/>
            <person name="Boguslavskiy L."/>
            <person name="Bonnet C."/>
            <person name="Boukhgalter B."/>
            <person name="Bourzgui I."/>
            <person name="Brown A."/>
            <person name="Cahill P."/>
            <person name="Channer S."/>
            <person name="Cheshatsang Y."/>
            <person name="Chuda L."/>
            <person name="Citroen M."/>
            <person name="Collymore A."/>
            <person name="Cooke P."/>
            <person name="Costello M."/>
            <person name="D'Aco K."/>
            <person name="Daza R."/>
            <person name="De Haan G."/>
            <person name="DeGray S."/>
            <person name="DeMaso C."/>
            <person name="Dhargay N."/>
            <person name="Dooley K."/>
            <person name="Dooley E."/>
            <person name="Doricent M."/>
            <person name="Dorje P."/>
            <person name="Dorjee K."/>
            <person name="Dupes A."/>
            <person name="Elong R."/>
            <person name="Falk J."/>
            <person name="Farina A."/>
            <person name="Faro S."/>
            <person name="Ferguson D."/>
            <person name="Fisher S."/>
            <person name="Foley C.D."/>
            <person name="Franke A."/>
            <person name="Friedrich D."/>
            <person name="Gadbois L."/>
            <person name="Gearin G."/>
            <person name="Gearin C.R."/>
            <person name="Giannoukos G."/>
            <person name="Goode T."/>
            <person name="Graham J."/>
            <person name="Grandbois E."/>
            <person name="Grewal S."/>
            <person name="Gyaltsen K."/>
            <person name="Hafez N."/>
            <person name="Hagos B."/>
            <person name="Hall J."/>
            <person name="Henson C."/>
            <person name="Hollinger A."/>
            <person name="Honan T."/>
            <person name="Huard M.D."/>
            <person name="Hughes L."/>
            <person name="Hurhula B."/>
            <person name="Husby M.E."/>
            <person name="Kamat A."/>
            <person name="Kanga B."/>
            <person name="Kashin S."/>
            <person name="Khazanovich D."/>
            <person name="Kisner P."/>
            <person name="Lance K."/>
            <person name="Lara M."/>
            <person name="Lee W."/>
            <person name="Lennon N."/>
            <person name="Letendre F."/>
            <person name="LeVine R."/>
            <person name="Lipovsky A."/>
            <person name="Liu X."/>
            <person name="Liu J."/>
            <person name="Liu S."/>
            <person name="Lokyitsang T."/>
            <person name="Lokyitsang Y."/>
            <person name="Lubonja R."/>
            <person name="Lui A."/>
            <person name="MacDonald P."/>
            <person name="Magnisalis V."/>
            <person name="Maru K."/>
            <person name="Matthews C."/>
            <person name="McCusker W."/>
            <person name="McDonough S."/>
            <person name="Mehta T."/>
            <person name="Meldrim J."/>
            <person name="Meneus L."/>
            <person name="Mihai O."/>
            <person name="Mihalev A."/>
            <person name="Mihova T."/>
            <person name="Mittelman R."/>
            <person name="Mlenga V."/>
            <person name="Montmayeur A."/>
            <person name="Mulrain L."/>
            <person name="Navidi A."/>
            <person name="Naylor J."/>
            <person name="Negash T."/>
            <person name="Nguyen T."/>
            <person name="Nguyen N."/>
            <person name="Nicol R."/>
            <person name="Norbu C."/>
            <person name="Norbu N."/>
            <person name="Novod N."/>
            <person name="O'Neill B."/>
            <person name="Osman S."/>
            <person name="Markiewicz E."/>
            <person name="Oyono O.L."/>
            <person name="Patti C."/>
            <person name="Phunkhang P."/>
            <person name="Pierre F."/>
            <person name="Priest M."/>
            <person name="Raghuraman S."/>
            <person name="Rege F."/>
            <person name="Reyes R."/>
            <person name="Rise C."/>
            <person name="Rogov P."/>
            <person name="Ross K."/>
            <person name="Ryan E."/>
            <person name="Settipalli S."/>
            <person name="Shea T."/>
            <person name="Sherpa N."/>
            <person name="Shi L."/>
            <person name="Shih D."/>
            <person name="Sparrow T."/>
            <person name="Spaulding J."/>
            <person name="Stalker J."/>
            <person name="Stange-Thomann N."/>
            <person name="Stavropoulos S."/>
            <person name="Stone C."/>
            <person name="Strader C."/>
            <person name="Tesfaye S."/>
            <person name="Thomson T."/>
            <person name="Thoulutsang Y."/>
            <person name="Thoulutsang D."/>
            <person name="Topham K."/>
            <person name="Topping I."/>
            <person name="Tsamla T."/>
            <person name="Vassiliev H."/>
            <person name="Vo A."/>
            <person name="Wangchuk T."/>
            <person name="Wangdi T."/>
            <person name="Weiand M."/>
            <person name="Wilkinson J."/>
            <person name="Wilson A."/>
            <person name="Yadav S."/>
            <person name="Young G."/>
            <person name="Yu Q."/>
            <person name="Zembek L."/>
            <person name="Zhong D."/>
            <person name="Zimmer A."/>
            <person name="Zwirko Z."/>
            <person name="Jaffe D.B."/>
            <person name="Alvarez P."/>
            <person name="Brockman W."/>
            <person name="Butler J."/>
            <person name="Chin C."/>
            <person name="Gnerre S."/>
            <person name="Grabherr M."/>
            <person name="Kleber M."/>
            <person name="Mauceli E."/>
            <person name="MacCallum I."/>
        </authorList>
    </citation>
    <scope>NUCLEOTIDE SEQUENCE [LARGE SCALE GENOMIC DNA]</scope>
    <source>
        <strain evidence="5">TSC#15287-2541.00</strain>
        <strain evidence="7">Tucson 15287-2541.00</strain>
    </source>
</reference>